<gene>
    <name evidence="1" type="ORF">FBU59_000120</name>
</gene>
<accession>A0ACC1JHQ5</accession>
<comment type="caution">
    <text evidence="1">The sequence shown here is derived from an EMBL/GenBank/DDBJ whole genome shotgun (WGS) entry which is preliminary data.</text>
</comment>
<dbReference type="Proteomes" id="UP001150603">
    <property type="component" value="Unassembled WGS sequence"/>
</dbReference>
<evidence type="ECO:0000313" key="1">
    <source>
        <dbReference type="EMBL" id="KAJ1951509.1"/>
    </source>
</evidence>
<reference evidence="1" key="1">
    <citation type="submission" date="2022-07" db="EMBL/GenBank/DDBJ databases">
        <title>Phylogenomic reconstructions and comparative analyses of Kickxellomycotina fungi.</title>
        <authorList>
            <person name="Reynolds N.K."/>
            <person name="Stajich J.E."/>
            <person name="Barry K."/>
            <person name="Grigoriev I.V."/>
            <person name="Crous P."/>
            <person name="Smith M.E."/>
        </authorList>
    </citation>
    <scope>NUCLEOTIDE SEQUENCE</scope>
    <source>
        <strain evidence="1">NRRL 5244</strain>
    </source>
</reference>
<protein>
    <submittedName>
        <fullName evidence="1">Uncharacterized protein</fullName>
    </submittedName>
</protein>
<organism evidence="1 2">
    <name type="scientific">Linderina macrospora</name>
    <dbReference type="NCBI Taxonomy" id="4868"/>
    <lineage>
        <taxon>Eukaryota</taxon>
        <taxon>Fungi</taxon>
        <taxon>Fungi incertae sedis</taxon>
        <taxon>Zoopagomycota</taxon>
        <taxon>Kickxellomycotina</taxon>
        <taxon>Kickxellomycetes</taxon>
        <taxon>Kickxellales</taxon>
        <taxon>Kickxellaceae</taxon>
        <taxon>Linderina</taxon>
    </lineage>
</organism>
<sequence length="76" mass="9279">MAMCRTYQLPTVVGVPARVRPRVRRGGWLRRGWFRRSIRDAVASDHVARRWVRWRQRRRGPEQGRRVSLWRAAYRH</sequence>
<keyword evidence="2" id="KW-1185">Reference proteome</keyword>
<proteinExistence type="predicted"/>
<name>A0ACC1JHQ5_9FUNG</name>
<dbReference type="EMBL" id="JANBPW010000009">
    <property type="protein sequence ID" value="KAJ1951509.1"/>
    <property type="molecule type" value="Genomic_DNA"/>
</dbReference>
<evidence type="ECO:0000313" key="2">
    <source>
        <dbReference type="Proteomes" id="UP001150603"/>
    </source>
</evidence>